<dbReference type="InterPro" id="IPR022048">
    <property type="entry name" value="Envelope_fusion-like"/>
</dbReference>
<organism evidence="3 4">
    <name type="scientific">Plodia interpunctella granulovirus</name>
    <dbReference type="NCBI Taxonomy" id="262175"/>
    <lineage>
        <taxon>Viruses</taxon>
        <taxon>Viruses incertae sedis</taxon>
        <taxon>Naldaviricetes</taxon>
        <taxon>Lefavirales</taxon>
        <taxon>Baculoviridae</taxon>
        <taxon>Betabaculovirus</taxon>
        <taxon>Betabaculovirus plinterpunctellae</taxon>
    </lineage>
</organism>
<evidence type="ECO:0000256" key="1">
    <source>
        <dbReference type="SAM" id="MobiDB-lite"/>
    </source>
</evidence>
<keyword evidence="2" id="KW-0812">Transmembrane</keyword>
<keyword evidence="2" id="KW-0472">Membrane</keyword>
<reference evidence="3 4" key="1">
    <citation type="submission" date="2016-04" db="EMBL/GenBank/DDBJ databases">
        <title>Sequence analysis of the Plodia interpunctella granulovirus genome: Discovery of an unusual inhibitor-of-apoptosis (IAP) gene.</title>
        <authorList>
            <person name="Harrison R.L."/>
            <person name="Rowley D.L."/>
            <person name="Funk C.J."/>
        </authorList>
    </citation>
    <scope>NUCLEOTIDE SEQUENCE [LARGE SCALE GENOMIC DNA]</scope>
    <source>
        <strain evidence="3">Cambridge</strain>
    </source>
</reference>
<feature type="region of interest" description="Disordered" evidence="1">
    <location>
        <begin position="58"/>
        <end position="79"/>
    </location>
</feature>
<protein>
    <submittedName>
        <fullName evidence="3">EFP</fullName>
    </submittedName>
</protein>
<accession>A0A1L5JGJ5</accession>
<feature type="transmembrane region" description="Helical" evidence="2">
    <location>
        <begin position="611"/>
        <end position="634"/>
    </location>
</feature>
<dbReference type="Pfam" id="PF12259">
    <property type="entry name" value="Baculo_F"/>
    <property type="match status" value="1"/>
</dbReference>
<keyword evidence="4" id="KW-1185">Reference proteome</keyword>
<dbReference type="RefSeq" id="YP_009330159.1">
    <property type="nucleotide sequence ID" value="NC_032255.1"/>
</dbReference>
<dbReference type="GeneID" id="30685031"/>
<sequence length="645" mass="74539">MSREFAILLILLGVHYGVGQVSSPDRPLNDKQLMYLASLSRDEQLVVLSALRLGSKDNTTEHSTMEDAAPSISTPEEEATPTEILDLTPLNASGFHYEFQSELGFVVNEWSFILNVEYSALKIRLDQLENVTRTLIVNMNPGGRLANCSWEDNGGYARELNYIVERKISYLNQLHDSIEYLLMHRKVKGARRSKRSLFGGVFNFVGRFYKYTMGVMDDRDAELLYNVVDHMNVTDYRVKLLTNETLEIVRYLDSVKHDLENVINCHYLERQLVYLKDNLEEIETAYNKIIAGIQMALYNNRLSSFIINPQTILNEMSSVESKEWDKTTEWVVPPNHENMHTIMQLINCNVFINPRNELMFIIQVPRVDRTKYNLYKPLSVPACYENSTCKFLSPQSQYIGFENKAKEEGRHYIRLDDTSTCRNLNNKTLCFGSVTSNKIKHSRDCDVRLFKHMNISDCAVHASHFHDEIFYSLNNMNRWLYMVGQKPIHASLNCGTGKYDIKFMLKGTGVLTLKKYCKLRTTNSVLISKHVLDYNADSIHIVNFNFSKYILPEDYNLGDKMVKSLDYDTLNDITRNLKQLVSQETADNNSLFAPKDDNSNANWYSNLFGNWWWELKLVMYLICIVIVIFIVLFIRKTCCCGAIGK</sequence>
<dbReference type="OrthoDB" id="3109at10239"/>
<name>A0A1L5JGJ5_9BBAC</name>
<evidence type="ECO:0000313" key="4">
    <source>
        <dbReference type="Proteomes" id="UP000204293"/>
    </source>
</evidence>
<keyword evidence="2" id="KW-1133">Transmembrane helix</keyword>
<proteinExistence type="predicted"/>
<evidence type="ECO:0000313" key="3">
    <source>
        <dbReference type="EMBL" id="APO13911.1"/>
    </source>
</evidence>
<dbReference type="Proteomes" id="UP000204293">
    <property type="component" value="Segment"/>
</dbReference>
<dbReference type="EMBL" id="KX151395">
    <property type="protein sequence ID" value="APO13911.1"/>
    <property type="molecule type" value="Genomic_DNA"/>
</dbReference>
<dbReference type="KEGG" id="vg:30685031"/>
<evidence type="ECO:0000256" key="2">
    <source>
        <dbReference type="SAM" id="Phobius"/>
    </source>
</evidence>